<comment type="caution">
    <text evidence="3">The sequence shown here is derived from an EMBL/GenBank/DDBJ whole genome shotgun (WGS) entry which is preliminary data.</text>
</comment>
<protein>
    <submittedName>
        <fullName evidence="3">Uncharacterized protein</fullName>
    </submittedName>
</protein>
<evidence type="ECO:0000256" key="1">
    <source>
        <dbReference type="SAM" id="MobiDB-lite"/>
    </source>
</evidence>
<reference evidence="3 4" key="1">
    <citation type="submission" date="2017-04" db="EMBL/GenBank/DDBJ databases">
        <title>Draft genome sequence of Tuber borchii Vittad., a whitish edible truffle.</title>
        <authorList>
            <consortium name="DOE Joint Genome Institute"/>
            <person name="Murat C."/>
            <person name="Kuo A."/>
            <person name="Barry K.W."/>
            <person name="Clum A."/>
            <person name="Dockter R.B."/>
            <person name="Fauchery L."/>
            <person name="Iotti M."/>
            <person name="Kohler A."/>
            <person name="Labutti K."/>
            <person name="Lindquist E.A."/>
            <person name="Lipzen A."/>
            <person name="Ohm R.A."/>
            <person name="Wang M."/>
            <person name="Grigoriev I.V."/>
            <person name="Zambonelli A."/>
            <person name="Martin F.M."/>
        </authorList>
    </citation>
    <scope>NUCLEOTIDE SEQUENCE [LARGE SCALE GENOMIC DNA]</scope>
    <source>
        <strain evidence="3 4">Tbo3840</strain>
    </source>
</reference>
<sequence length="155" mass="17675">MEVWASKRYQRRGGGERPPNHRPAILTCSTVIYELHPKEAAFAATMLRKREFDYLNPNSTSTRRKRHKSPLLRVPGAALCPSHQLQNLSTDHHSTFLSPLPSFLLFPCNIIGSLLFLLPHSLLVAPSFLRSKVKRYSNPIIPLFCYHPSHSNHLL</sequence>
<keyword evidence="2" id="KW-1133">Transmembrane helix</keyword>
<organism evidence="3 4">
    <name type="scientific">Tuber borchii</name>
    <name type="common">White truffle</name>
    <dbReference type="NCBI Taxonomy" id="42251"/>
    <lineage>
        <taxon>Eukaryota</taxon>
        <taxon>Fungi</taxon>
        <taxon>Dikarya</taxon>
        <taxon>Ascomycota</taxon>
        <taxon>Pezizomycotina</taxon>
        <taxon>Pezizomycetes</taxon>
        <taxon>Pezizales</taxon>
        <taxon>Tuberaceae</taxon>
        <taxon>Tuber</taxon>
    </lineage>
</organism>
<keyword evidence="4" id="KW-1185">Reference proteome</keyword>
<dbReference type="AlphaFoldDB" id="A0A2T7A3R3"/>
<accession>A0A2T7A3R3</accession>
<name>A0A2T7A3R3_TUBBO</name>
<feature type="transmembrane region" description="Helical" evidence="2">
    <location>
        <begin position="103"/>
        <end position="125"/>
    </location>
</feature>
<evidence type="ECO:0000313" key="4">
    <source>
        <dbReference type="Proteomes" id="UP000244722"/>
    </source>
</evidence>
<proteinExistence type="predicted"/>
<dbReference type="EMBL" id="NESQ01000029">
    <property type="protein sequence ID" value="PUU82340.1"/>
    <property type="molecule type" value="Genomic_DNA"/>
</dbReference>
<feature type="region of interest" description="Disordered" evidence="1">
    <location>
        <begin position="1"/>
        <end position="21"/>
    </location>
</feature>
<dbReference type="Proteomes" id="UP000244722">
    <property type="component" value="Unassembled WGS sequence"/>
</dbReference>
<keyword evidence="2" id="KW-0812">Transmembrane</keyword>
<evidence type="ECO:0000256" key="2">
    <source>
        <dbReference type="SAM" id="Phobius"/>
    </source>
</evidence>
<evidence type="ECO:0000313" key="3">
    <source>
        <dbReference type="EMBL" id="PUU82340.1"/>
    </source>
</evidence>
<gene>
    <name evidence="3" type="ORF">B9Z19DRAFT_426765</name>
</gene>
<keyword evidence="2" id="KW-0472">Membrane</keyword>